<evidence type="ECO:0000256" key="2">
    <source>
        <dbReference type="SAM" id="Phobius"/>
    </source>
</evidence>
<protein>
    <submittedName>
        <fullName evidence="3">Uncharacterized protein</fullName>
    </submittedName>
</protein>
<keyword evidence="4" id="KW-1185">Reference proteome</keyword>
<evidence type="ECO:0000313" key="3">
    <source>
        <dbReference type="EMBL" id="MBB4704782.1"/>
    </source>
</evidence>
<accession>A0A7W7GCN7</accession>
<comment type="caution">
    <text evidence="3">The sequence shown here is derived from an EMBL/GenBank/DDBJ whole genome shotgun (WGS) entry which is preliminary data.</text>
</comment>
<keyword evidence="2" id="KW-0472">Membrane</keyword>
<gene>
    <name evidence="3" type="ORF">BJ982_006326</name>
</gene>
<sequence>MIYLSAILVVLAFGLLVAGVVTGTAVLVMWSIVVSVLSAVFLMIGALLRRHELFPSGGVPAAMPPMPPAGAGVADGLMARPGAVASSAAPPRGPASPVARPTATPQMAHPTATLAAPPAFPATAPVAGASGRLAPDAIVFVVPGRKRFHLAGCRQLSGRQTEELTYEEAREEGFSACTSCLPDGAQPVNAPLKAEPVVTLDTPQWTSSVEAPPRSSATPSVETSRRPATPSLEGPRPSLEAPRSPAADPIVIPPAADPIVIPPADAPKAAVPPPADRPAPSRGEPSGGYRSEDTRPVRPPAVPPRPAASTPAEATPAASTPSKPAPPPSKPADRPLISFSAPVVPEASSPFNAFKRPDPTGEDDDPIVVVAARPAEGKKTGDKSDADRADGAPEAKAAQDAKPAQDPRTGQAPKAGEDRTAGSSREDARPGPAKGPGSGKGPAKGAGTVKVIPGTRRYHSSACPLIQGSDPDTLESMTESEAESRGLTHCSVCDSA</sequence>
<reference evidence="3 4" key="1">
    <citation type="submission" date="2020-08" db="EMBL/GenBank/DDBJ databases">
        <title>Sequencing the genomes of 1000 actinobacteria strains.</title>
        <authorList>
            <person name="Klenk H.-P."/>
        </authorList>
    </citation>
    <scope>NUCLEOTIDE SEQUENCE [LARGE SCALE GENOMIC DNA]</scope>
    <source>
        <strain evidence="3 4">DSM 45784</strain>
    </source>
</reference>
<feature type="compositionally biased region" description="Pro residues" evidence="1">
    <location>
        <begin position="251"/>
        <end position="277"/>
    </location>
</feature>
<organism evidence="3 4">
    <name type="scientific">Sphaerisporangium siamense</name>
    <dbReference type="NCBI Taxonomy" id="795645"/>
    <lineage>
        <taxon>Bacteria</taxon>
        <taxon>Bacillati</taxon>
        <taxon>Actinomycetota</taxon>
        <taxon>Actinomycetes</taxon>
        <taxon>Streptosporangiales</taxon>
        <taxon>Streptosporangiaceae</taxon>
        <taxon>Sphaerisporangium</taxon>
    </lineage>
</organism>
<dbReference type="RefSeq" id="WP_184886043.1">
    <property type="nucleotide sequence ID" value="NZ_BOOV01000037.1"/>
</dbReference>
<evidence type="ECO:0000313" key="4">
    <source>
        <dbReference type="Proteomes" id="UP000542210"/>
    </source>
</evidence>
<dbReference type="AlphaFoldDB" id="A0A7W7GCN7"/>
<feature type="compositionally biased region" description="Low complexity" evidence="1">
    <location>
        <begin position="84"/>
        <end position="101"/>
    </location>
</feature>
<feature type="compositionally biased region" description="Low complexity" evidence="1">
    <location>
        <begin position="307"/>
        <end position="322"/>
    </location>
</feature>
<proteinExistence type="predicted"/>
<feature type="transmembrane region" description="Helical" evidence="2">
    <location>
        <begin position="29"/>
        <end position="48"/>
    </location>
</feature>
<name>A0A7W7GCN7_9ACTN</name>
<feature type="compositionally biased region" description="Gly residues" evidence="1">
    <location>
        <begin position="434"/>
        <end position="444"/>
    </location>
</feature>
<feature type="region of interest" description="Disordered" evidence="1">
    <location>
        <begin position="203"/>
        <end position="496"/>
    </location>
</feature>
<dbReference type="Proteomes" id="UP000542210">
    <property type="component" value="Unassembled WGS sequence"/>
</dbReference>
<dbReference type="EMBL" id="JACHND010000001">
    <property type="protein sequence ID" value="MBB4704782.1"/>
    <property type="molecule type" value="Genomic_DNA"/>
</dbReference>
<keyword evidence="2" id="KW-1133">Transmembrane helix</keyword>
<feature type="compositionally biased region" description="Basic and acidic residues" evidence="1">
    <location>
        <begin position="375"/>
        <end position="405"/>
    </location>
</feature>
<feature type="compositionally biased region" description="Pro residues" evidence="1">
    <location>
        <begin position="297"/>
        <end position="306"/>
    </location>
</feature>
<keyword evidence="2" id="KW-0812">Transmembrane</keyword>
<feature type="region of interest" description="Disordered" evidence="1">
    <location>
        <begin position="84"/>
        <end position="104"/>
    </location>
</feature>
<feature type="compositionally biased region" description="Polar residues" evidence="1">
    <location>
        <begin position="203"/>
        <end position="222"/>
    </location>
</feature>
<feature type="compositionally biased region" description="Basic and acidic residues" evidence="1">
    <location>
        <begin position="415"/>
        <end position="429"/>
    </location>
</feature>
<evidence type="ECO:0000256" key="1">
    <source>
        <dbReference type="SAM" id="MobiDB-lite"/>
    </source>
</evidence>